<proteinExistence type="inferred from homology"/>
<dbReference type="InterPro" id="IPR002410">
    <property type="entry name" value="Peptidase_S33"/>
</dbReference>
<evidence type="ECO:0000313" key="4">
    <source>
        <dbReference type="EMBL" id="PPQ72372.1"/>
    </source>
</evidence>
<reference evidence="4 5" key="1">
    <citation type="journal article" date="2018" name="Evol. Lett.">
        <title>Horizontal gene cluster transfer increased hallucinogenic mushroom diversity.</title>
        <authorList>
            <person name="Reynolds H.T."/>
            <person name="Vijayakumar V."/>
            <person name="Gluck-Thaler E."/>
            <person name="Korotkin H.B."/>
            <person name="Matheny P.B."/>
            <person name="Slot J.C."/>
        </authorList>
    </citation>
    <scope>NUCLEOTIDE SEQUENCE [LARGE SCALE GENOMIC DNA]</scope>
    <source>
        <strain evidence="4 5">2629</strain>
    </source>
</reference>
<keyword evidence="5" id="KW-1185">Reference proteome</keyword>
<accession>A0A409W1I0</accession>
<comment type="similarity">
    <text evidence="1">Belongs to the peptidase S33 family.</text>
</comment>
<comment type="caution">
    <text evidence="4">The sequence shown here is derived from an EMBL/GenBank/DDBJ whole genome shotgun (WGS) entry which is preliminary data.</text>
</comment>
<dbReference type="InterPro" id="IPR005945">
    <property type="entry name" value="Pro_imino_pep"/>
</dbReference>
<gene>
    <name evidence="4" type="ORF">CVT24_002072</name>
</gene>
<dbReference type="GO" id="GO:0008233">
    <property type="term" value="F:peptidase activity"/>
    <property type="evidence" value="ECO:0007669"/>
    <property type="project" value="InterPro"/>
</dbReference>
<evidence type="ECO:0000256" key="2">
    <source>
        <dbReference type="ARBA" id="ARBA00022801"/>
    </source>
</evidence>
<evidence type="ECO:0000256" key="1">
    <source>
        <dbReference type="ARBA" id="ARBA00010088"/>
    </source>
</evidence>
<sequence>MSTAAECITEGKVNFKVGNETYQTWYKIYGDINNGKMRPVVAVHGGPGMSHHYMLIPVVFYDQLGNGQSSHCPGVPKEFWTPELFMDELDNLLRALNIYDDFDLLGQSWGGMLGGQYAATHTPPGLKRLIIANSPASTKLNSIGYNHHLDQFPPEFAAMVRKHEADGTTASKEYQEAFHKFSVKHVCTVVPWPKELVESFDVMEKNPTVYHVMYGTAEFNVLGTMKDWDIVPILHRIVCPTLLISAPLDSIQEIACIPFFTQIQKVKWVQLQNSTHLAVFEEPERYFEAILDFLKETEPQV</sequence>
<keyword evidence="2" id="KW-0378">Hydrolase</keyword>
<dbReference type="InterPro" id="IPR000073">
    <property type="entry name" value="AB_hydrolase_1"/>
</dbReference>
<dbReference type="SUPFAM" id="SSF53474">
    <property type="entry name" value="alpha/beta-Hydrolases"/>
    <property type="match status" value="1"/>
</dbReference>
<dbReference type="STRING" id="181874.A0A409W1I0"/>
<dbReference type="AlphaFoldDB" id="A0A409W1I0"/>
<name>A0A409W1I0_9AGAR</name>
<dbReference type="EMBL" id="NHTK01005873">
    <property type="protein sequence ID" value="PPQ72372.1"/>
    <property type="molecule type" value="Genomic_DNA"/>
</dbReference>
<dbReference type="InParanoid" id="A0A409W1I0"/>
<dbReference type="GO" id="GO:0006508">
    <property type="term" value="P:proteolysis"/>
    <property type="evidence" value="ECO:0007669"/>
    <property type="project" value="InterPro"/>
</dbReference>
<dbReference type="Proteomes" id="UP000284842">
    <property type="component" value="Unassembled WGS sequence"/>
</dbReference>
<evidence type="ECO:0000259" key="3">
    <source>
        <dbReference type="Pfam" id="PF00561"/>
    </source>
</evidence>
<feature type="domain" description="AB hydrolase-1" evidence="3">
    <location>
        <begin position="39"/>
        <end position="283"/>
    </location>
</feature>
<organism evidence="4 5">
    <name type="scientific">Panaeolus cyanescens</name>
    <dbReference type="NCBI Taxonomy" id="181874"/>
    <lineage>
        <taxon>Eukaryota</taxon>
        <taxon>Fungi</taxon>
        <taxon>Dikarya</taxon>
        <taxon>Basidiomycota</taxon>
        <taxon>Agaricomycotina</taxon>
        <taxon>Agaricomycetes</taxon>
        <taxon>Agaricomycetidae</taxon>
        <taxon>Agaricales</taxon>
        <taxon>Agaricineae</taxon>
        <taxon>Galeropsidaceae</taxon>
        <taxon>Panaeolus</taxon>
    </lineage>
</organism>
<dbReference type="PIRSF" id="PIRSF005539">
    <property type="entry name" value="Pept_S33_TRI_F1"/>
    <property type="match status" value="1"/>
</dbReference>
<dbReference type="PRINTS" id="PR00793">
    <property type="entry name" value="PROAMNOPTASE"/>
</dbReference>
<protein>
    <recommendedName>
        <fullName evidence="3">AB hydrolase-1 domain-containing protein</fullName>
    </recommendedName>
</protein>
<dbReference type="NCBIfam" id="TIGR01250">
    <property type="entry name" value="pro_imino_pep_2"/>
    <property type="match status" value="1"/>
</dbReference>
<dbReference type="Pfam" id="PF00561">
    <property type="entry name" value="Abhydrolase_1"/>
    <property type="match status" value="1"/>
</dbReference>
<dbReference type="InterPro" id="IPR029058">
    <property type="entry name" value="AB_hydrolase_fold"/>
</dbReference>
<dbReference type="OrthoDB" id="190201at2759"/>
<dbReference type="Gene3D" id="3.40.50.1820">
    <property type="entry name" value="alpha/beta hydrolase"/>
    <property type="match status" value="1"/>
</dbReference>
<dbReference type="PANTHER" id="PTHR43798">
    <property type="entry name" value="MONOACYLGLYCEROL LIPASE"/>
    <property type="match status" value="1"/>
</dbReference>
<dbReference type="GO" id="GO:0016020">
    <property type="term" value="C:membrane"/>
    <property type="evidence" value="ECO:0007669"/>
    <property type="project" value="TreeGrafter"/>
</dbReference>
<evidence type="ECO:0000313" key="5">
    <source>
        <dbReference type="Proteomes" id="UP000284842"/>
    </source>
</evidence>
<dbReference type="InterPro" id="IPR050266">
    <property type="entry name" value="AB_hydrolase_sf"/>
</dbReference>
<dbReference type="PANTHER" id="PTHR43798:SF31">
    <property type="entry name" value="AB HYDROLASE SUPERFAMILY PROTEIN YCLE"/>
    <property type="match status" value="1"/>
</dbReference>